<comment type="caution">
    <text evidence="2">The sequence shown here is derived from an EMBL/GenBank/DDBJ whole genome shotgun (WGS) entry which is preliminary data.</text>
</comment>
<feature type="region of interest" description="Disordered" evidence="1">
    <location>
        <begin position="239"/>
        <end position="270"/>
    </location>
</feature>
<keyword evidence="3" id="KW-1185">Reference proteome</keyword>
<dbReference type="AlphaFoldDB" id="A0A834NGM6"/>
<name>A0A834NGM6_VESPE</name>
<evidence type="ECO:0000313" key="2">
    <source>
        <dbReference type="EMBL" id="KAF7406743.1"/>
    </source>
</evidence>
<evidence type="ECO:0000256" key="1">
    <source>
        <dbReference type="SAM" id="MobiDB-lite"/>
    </source>
</evidence>
<reference evidence="2" key="1">
    <citation type="journal article" date="2020" name="G3 (Bethesda)">
        <title>High-Quality Assemblies for Three Invasive Social Wasps from the &lt;i&gt;Vespula&lt;/i&gt; Genus.</title>
        <authorList>
            <person name="Harrop T.W.R."/>
            <person name="Guhlin J."/>
            <person name="McLaughlin G.M."/>
            <person name="Permina E."/>
            <person name="Stockwell P."/>
            <person name="Gilligan J."/>
            <person name="Le Lec M.F."/>
            <person name="Gruber M.A.M."/>
            <person name="Quinn O."/>
            <person name="Lovegrove M."/>
            <person name="Duncan E.J."/>
            <person name="Remnant E.J."/>
            <person name="Van Eeckhoven J."/>
            <person name="Graham B."/>
            <person name="Knapp R.A."/>
            <person name="Langford K.W."/>
            <person name="Kronenberg Z."/>
            <person name="Press M.O."/>
            <person name="Eacker S.M."/>
            <person name="Wilson-Rankin E.E."/>
            <person name="Purcell J."/>
            <person name="Lester P.J."/>
            <person name="Dearden P.K."/>
        </authorList>
    </citation>
    <scope>NUCLEOTIDE SEQUENCE</scope>
    <source>
        <strain evidence="2">Volc-1</strain>
    </source>
</reference>
<organism evidence="2 3">
    <name type="scientific">Vespula pensylvanica</name>
    <name type="common">Western yellow jacket</name>
    <name type="synonym">Wasp</name>
    <dbReference type="NCBI Taxonomy" id="30213"/>
    <lineage>
        <taxon>Eukaryota</taxon>
        <taxon>Metazoa</taxon>
        <taxon>Ecdysozoa</taxon>
        <taxon>Arthropoda</taxon>
        <taxon>Hexapoda</taxon>
        <taxon>Insecta</taxon>
        <taxon>Pterygota</taxon>
        <taxon>Neoptera</taxon>
        <taxon>Endopterygota</taxon>
        <taxon>Hymenoptera</taxon>
        <taxon>Apocrita</taxon>
        <taxon>Aculeata</taxon>
        <taxon>Vespoidea</taxon>
        <taxon>Vespidae</taxon>
        <taxon>Vespinae</taxon>
        <taxon>Vespula</taxon>
    </lineage>
</organism>
<protein>
    <submittedName>
        <fullName evidence="2">Uncharacterized protein</fullName>
    </submittedName>
</protein>
<dbReference type="EMBL" id="JACSDY010000015">
    <property type="protein sequence ID" value="KAF7406743.1"/>
    <property type="molecule type" value="Genomic_DNA"/>
</dbReference>
<proteinExistence type="predicted"/>
<accession>A0A834NGM6</accession>
<dbReference type="Proteomes" id="UP000600918">
    <property type="component" value="Unassembled WGS sequence"/>
</dbReference>
<sequence length="288" mass="32275">MILIRLKYSCKEELKINIRKLYIYALLASYTWKIKTPRSLISFRQRYVLWHLHNVEDSWPCPAGPRREATRKTCRGSIKKGLLPPVYLLHLAFSQDLGRGRPEGSVSLTSRNLSEPPLLTFGPEEHCEGKLTGNVSFLLESNLRRVKRLQTITSIGKGNGPSIRGWRNTNEDVPTWRGTGVEGGIGLFVRLYASLRGLLFKDENWGENKHALRARYKGGAWRRGGDGGGGIAAVATTTTGRSMRPSTKTTRVGNPAELSQGHKRASGPRVQARRVYYQAGLPIKRQQL</sequence>
<gene>
    <name evidence="2" type="ORF">H0235_014399</name>
</gene>
<evidence type="ECO:0000313" key="3">
    <source>
        <dbReference type="Proteomes" id="UP000600918"/>
    </source>
</evidence>